<evidence type="ECO:0000313" key="6">
    <source>
        <dbReference type="EMBL" id="JAR06515.1"/>
    </source>
</evidence>
<keyword evidence="3" id="KW-0808">Transferase</keyword>
<dbReference type="EMBL" id="GCES01079806">
    <property type="protein sequence ID" value="JAR06517.1"/>
    <property type="molecule type" value="Transcribed_RNA"/>
</dbReference>
<evidence type="ECO:0000256" key="4">
    <source>
        <dbReference type="ARBA" id="ARBA00047933"/>
    </source>
</evidence>
<feature type="compositionally biased region" description="Polar residues" evidence="5">
    <location>
        <begin position="378"/>
        <end position="395"/>
    </location>
</feature>
<dbReference type="GO" id="GO:1990817">
    <property type="term" value="F:poly(A) RNA polymerase activity"/>
    <property type="evidence" value="ECO:0007669"/>
    <property type="project" value="UniProtKB-EC"/>
</dbReference>
<evidence type="ECO:0000256" key="1">
    <source>
        <dbReference type="ARBA" id="ARBA00007631"/>
    </source>
</evidence>
<feature type="compositionally biased region" description="Basic residues" evidence="5">
    <location>
        <begin position="408"/>
        <end position="420"/>
    </location>
</feature>
<dbReference type="GO" id="GO:0003723">
    <property type="term" value="F:RNA binding"/>
    <property type="evidence" value="ECO:0007669"/>
    <property type="project" value="TreeGrafter"/>
</dbReference>
<dbReference type="GO" id="GO:0048255">
    <property type="term" value="P:mRNA stabilization"/>
    <property type="evidence" value="ECO:0007669"/>
    <property type="project" value="TreeGrafter"/>
</dbReference>
<dbReference type="AlphaFoldDB" id="A0A146UNB0"/>
<name>A0A146UNB0_FUNHE</name>
<proteinExistence type="inferred from homology"/>
<sequence length="420" mass="47036">MTMMSPPPPAAAAAAQQSSEAAMKNGFLTIEQDARLHSVLDTVVSVDSQYGYASVRFTLREYLRALRRRLNSVSDGDKLRLKLNGGAAAYVIHSGFGAGRELGDCRSVAFNDFDVVIEDCGDEDGRWEAVRELIFDCLAEVAVAPSLRSIVWDAYVSSMVRVWSDEDRWALVCFTNALGQNLEVKYVVRIKRQYQFSVDSFHIHLHERTLASALSPLPTLVESVYGNYEEAYTHLKQKLIVTHRPEEIRGGGLLRYCQLLVNGFTPVLSTRRCEPYMCVRFLIDYPTLDKQQRRLMDYIGRHFVGEAAHTSGLPPICEWLCRLKSIMSVVPGTSPYTVNLVSEMAHAACYVAAANSPNGGAGRFSSNQVTTYAGGHRYQQQHQTTSLRPSPANHTQQQQQQQQQHGAPQHRHRVPFRSVT</sequence>
<dbReference type="InterPro" id="IPR012937">
    <property type="entry name" value="TET5"/>
</dbReference>
<comment type="catalytic activity">
    <reaction evidence="4">
        <text>RNA(n) + ATP = RNA(n)-3'-adenine ribonucleotide + diphosphate</text>
        <dbReference type="Rhea" id="RHEA:11332"/>
        <dbReference type="Rhea" id="RHEA-COMP:14527"/>
        <dbReference type="Rhea" id="RHEA-COMP:17347"/>
        <dbReference type="ChEBI" id="CHEBI:30616"/>
        <dbReference type="ChEBI" id="CHEBI:33019"/>
        <dbReference type="ChEBI" id="CHEBI:140395"/>
        <dbReference type="ChEBI" id="CHEBI:173115"/>
        <dbReference type="EC" id="2.7.7.19"/>
    </reaction>
    <physiologicalReaction direction="left-to-right" evidence="4">
        <dbReference type="Rhea" id="RHEA:11333"/>
    </physiologicalReaction>
</comment>
<comment type="similarity">
    <text evidence="1">Belongs to the TENT family.</text>
</comment>
<dbReference type="EMBL" id="GCES01079808">
    <property type="protein sequence ID" value="JAR06515.1"/>
    <property type="molecule type" value="Transcribed_RNA"/>
</dbReference>
<dbReference type="Pfam" id="PF07984">
    <property type="entry name" value="NTP_transf_7"/>
    <property type="match status" value="1"/>
</dbReference>
<accession>A0A146UNB0</accession>
<dbReference type="PANTHER" id="PTHR12974:SF36">
    <property type="entry name" value="POLYNUCLEOTIDE ADENYLYLTRANSFERASE"/>
    <property type="match status" value="1"/>
</dbReference>
<evidence type="ECO:0000256" key="3">
    <source>
        <dbReference type="ARBA" id="ARBA00022679"/>
    </source>
</evidence>
<organism evidence="6">
    <name type="scientific">Fundulus heteroclitus</name>
    <name type="common">Killifish</name>
    <name type="synonym">Mummichog</name>
    <dbReference type="NCBI Taxonomy" id="8078"/>
    <lineage>
        <taxon>Eukaryota</taxon>
        <taxon>Metazoa</taxon>
        <taxon>Chordata</taxon>
        <taxon>Craniata</taxon>
        <taxon>Vertebrata</taxon>
        <taxon>Euteleostomi</taxon>
        <taxon>Actinopterygii</taxon>
        <taxon>Neopterygii</taxon>
        <taxon>Teleostei</taxon>
        <taxon>Neoteleostei</taxon>
        <taxon>Acanthomorphata</taxon>
        <taxon>Ovalentaria</taxon>
        <taxon>Atherinomorphae</taxon>
        <taxon>Cyprinodontiformes</taxon>
        <taxon>Fundulidae</taxon>
        <taxon>Fundulus</taxon>
    </lineage>
</organism>
<dbReference type="SMART" id="SM01153">
    <property type="entry name" value="DUF1693"/>
    <property type="match status" value="1"/>
</dbReference>
<dbReference type="EC" id="2.7.7.19" evidence="2"/>
<dbReference type="PANTHER" id="PTHR12974">
    <property type="entry name" value="PRION-LIKE- Q/N-RICH -DOMAIN-BEARING PROTEIN PROTEIN 44"/>
    <property type="match status" value="1"/>
</dbReference>
<reference evidence="6" key="1">
    <citation type="submission" date="2015-01" db="EMBL/GenBank/DDBJ databases">
        <title>EvidentialGene: Evidence-directed Construction of Complete mRNA Transcriptomes without Genomes.</title>
        <authorList>
            <person name="Gilbert D.G."/>
        </authorList>
    </citation>
    <scope>NUCLEOTIDE SEQUENCE</scope>
</reference>
<feature type="region of interest" description="Disordered" evidence="5">
    <location>
        <begin position="376"/>
        <end position="420"/>
    </location>
</feature>
<evidence type="ECO:0000256" key="5">
    <source>
        <dbReference type="SAM" id="MobiDB-lite"/>
    </source>
</evidence>
<protein>
    <recommendedName>
        <fullName evidence="2">polynucleotide adenylyltransferase</fullName>
        <ecNumber evidence="2">2.7.7.19</ecNumber>
    </recommendedName>
</protein>
<evidence type="ECO:0000256" key="2">
    <source>
        <dbReference type="ARBA" id="ARBA00012388"/>
    </source>
</evidence>